<dbReference type="GeneID" id="81367754"/>
<accession>A0A9W9W6F6</accession>
<dbReference type="Pfam" id="PF08316">
    <property type="entry name" value="Pal1"/>
    <property type="match status" value="1"/>
</dbReference>
<sequence>MAVDCIPMASRHHPHHPSNYTYNYTYTYTPSPSTRRSSSSSSSNSTSHFGSNNPYARLTTSSPHNTTTYNRRSTPISLSDWTSDWTPDTHHQAERERKRNSTSSIPRRRTHRYPRTSQLVNPDIIDQLDDVTNYSYHHEGPYDAVCPERNRISQRSPLEAVRESNEEALRATPRDKIIDCLNSHRPLDGVAFFPPGETDRCGQTYSYEEGTNMMNDYGNFMRTPGQKFTDEDFKNDPFYNRPLLNPFATLKKKLSLKRNKMRRSTA</sequence>
<dbReference type="InterPro" id="IPR013226">
    <property type="entry name" value="Pal1"/>
</dbReference>
<gene>
    <name evidence="2" type="ORF">N7509_004137</name>
</gene>
<evidence type="ECO:0000256" key="1">
    <source>
        <dbReference type="SAM" id="MobiDB-lite"/>
    </source>
</evidence>
<feature type="compositionally biased region" description="Low complexity" evidence="1">
    <location>
        <begin position="30"/>
        <end position="47"/>
    </location>
</feature>
<dbReference type="RefSeq" id="XP_056491508.1">
    <property type="nucleotide sequence ID" value="XM_056628774.1"/>
</dbReference>
<dbReference type="OrthoDB" id="5389892at2759"/>
<feature type="compositionally biased region" description="Polar residues" evidence="1">
    <location>
        <begin position="48"/>
        <end position="86"/>
    </location>
</feature>
<dbReference type="PANTHER" id="PTHR28307:SF1">
    <property type="entry name" value="PAL1 CELL MORPHOLOGY PROTEIN"/>
    <property type="match status" value="1"/>
</dbReference>
<organism evidence="2 3">
    <name type="scientific">Penicillium cosmopolitanum</name>
    <dbReference type="NCBI Taxonomy" id="1131564"/>
    <lineage>
        <taxon>Eukaryota</taxon>
        <taxon>Fungi</taxon>
        <taxon>Dikarya</taxon>
        <taxon>Ascomycota</taxon>
        <taxon>Pezizomycotina</taxon>
        <taxon>Eurotiomycetes</taxon>
        <taxon>Eurotiomycetidae</taxon>
        <taxon>Eurotiales</taxon>
        <taxon>Aspergillaceae</taxon>
        <taxon>Penicillium</taxon>
    </lineage>
</organism>
<comment type="caution">
    <text evidence="2">The sequence shown here is derived from an EMBL/GenBank/DDBJ whole genome shotgun (WGS) entry which is preliminary data.</text>
</comment>
<reference evidence="2" key="1">
    <citation type="submission" date="2022-12" db="EMBL/GenBank/DDBJ databases">
        <authorList>
            <person name="Petersen C."/>
        </authorList>
    </citation>
    <scope>NUCLEOTIDE SEQUENCE</scope>
    <source>
        <strain evidence="2">IBT 29677</strain>
    </source>
</reference>
<protein>
    <recommendedName>
        <fullName evidence="4">Pal1 cell morphology</fullName>
    </recommendedName>
</protein>
<feature type="region of interest" description="Disordered" evidence="1">
    <location>
        <begin position="1"/>
        <end position="20"/>
    </location>
</feature>
<dbReference type="PANTHER" id="PTHR28307">
    <property type="entry name" value="PROTEIN PAL1"/>
    <property type="match status" value="1"/>
</dbReference>
<name>A0A9W9W6F6_9EURO</name>
<dbReference type="AlphaFoldDB" id="A0A9W9W6F6"/>
<keyword evidence="3" id="KW-1185">Reference proteome</keyword>
<evidence type="ECO:0000313" key="2">
    <source>
        <dbReference type="EMBL" id="KAJ5404266.1"/>
    </source>
</evidence>
<proteinExistence type="predicted"/>
<feature type="compositionally biased region" description="Basic and acidic residues" evidence="1">
    <location>
        <begin position="87"/>
        <end position="99"/>
    </location>
</feature>
<evidence type="ECO:0008006" key="4">
    <source>
        <dbReference type="Google" id="ProtNLM"/>
    </source>
</evidence>
<reference evidence="2" key="2">
    <citation type="journal article" date="2023" name="IMA Fungus">
        <title>Comparative genomic study of the Penicillium genus elucidates a diverse pangenome and 15 lateral gene transfer events.</title>
        <authorList>
            <person name="Petersen C."/>
            <person name="Sorensen T."/>
            <person name="Nielsen M.R."/>
            <person name="Sondergaard T.E."/>
            <person name="Sorensen J.L."/>
            <person name="Fitzpatrick D.A."/>
            <person name="Frisvad J.C."/>
            <person name="Nielsen K.L."/>
        </authorList>
    </citation>
    <scope>NUCLEOTIDE SEQUENCE</scope>
    <source>
        <strain evidence="2">IBT 29677</strain>
    </source>
</reference>
<dbReference type="GO" id="GO:0005737">
    <property type="term" value="C:cytoplasm"/>
    <property type="evidence" value="ECO:0007669"/>
    <property type="project" value="TreeGrafter"/>
</dbReference>
<feature type="region of interest" description="Disordered" evidence="1">
    <location>
        <begin position="30"/>
        <end position="119"/>
    </location>
</feature>
<dbReference type="EMBL" id="JAPZBU010000005">
    <property type="protein sequence ID" value="KAJ5404266.1"/>
    <property type="molecule type" value="Genomic_DNA"/>
</dbReference>
<evidence type="ECO:0000313" key="3">
    <source>
        <dbReference type="Proteomes" id="UP001147747"/>
    </source>
</evidence>
<dbReference type="Proteomes" id="UP001147747">
    <property type="component" value="Unassembled WGS sequence"/>
</dbReference>